<sequence length="120" mass="13158">MGGGQRDTVLRILGPPFCCVVARARRPLSRPLIREGRAFVESSEQVSRTHLEQGLAKLCAQFLAEAHTYSVQEELAGVVLDCWPFVPARDQAVLAQAARHLRLADLQPGLQHSLDLAAPH</sequence>
<dbReference type="EMBL" id="BLLF01004432">
    <property type="protein sequence ID" value="GFH29599.1"/>
    <property type="molecule type" value="Genomic_DNA"/>
</dbReference>
<organism evidence="1 2">
    <name type="scientific">Haematococcus lacustris</name>
    <name type="common">Green alga</name>
    <name type="synonym">Haematococcus pluvialis</name>
    <dbReference type="NCBI Taxonomy" id="44745"/>
    <lineage>
        <taxon>Eukaryota</taxon>
        <taxon>Viridiplantae</taxon>
        <taxon>Chlorophyta</taxon>
        <taxon>core chlorophytes</taxon>
        <taxon>Chlorophyceae</taxon>
        <taxon>CS clade</taxon>
        <taxon>Chlamydomonadales</taxon>
        <taxon>Haematococcaceae</taxon>
        <taxon>Haematococcus</taxon>
    </lineage>
</organism>
<proteinExistence type="predicted"/>
<gene>
    <name evidence="1" type="ORF">HaLaN_28287</name>
</gene>
<comment type="caution">
    <text evidence="1">The sequence shown here is derived from an EMBL/GenBank/DDBJ whole genome shotgun (WGS) entry which is preliminary data.</text>
</comment>
<dbReference type="AlphaFoldDB" id="A0A6A0AA13"/>
<accession>A0A6A0AA13</accession>
<reference evidence="1 2" key="1">
    <citation type="submission" date="2020-02" db="EMBL/GenBank/DDBJ databases">
        <title>Draft genome sequence of Haematococcus lacustris strain NIES-144.</title>
        <authorList>
            <person name="Morimoto D."/>
            <person name="Nakagawa S."/>
            <person name="Yoshida T."/>
            <person name="Sawayama S."/>
        </authorList>
    </citation>
    <scope>NUCLEOTIDE SEQUENCE [LARGE SCALE GENOMIC DNA]</scope>
    <source>
        <strain evidence="1 2">NIES-144</strain>
    </source>
</reference>
<dbReference type="Proteomes" id="UP000485058">
    <property type="component" value="Unassembled WGS sequence"/>
</dbReference>
<protein>
    <submittedName>
        <fullName evidence="1">Uncharacterized protein</fullName>
    </submittedName>
</protein>
<evidence type="ECO:0000313" key="1">
    <source>
        <dbReference type="EMBL" id="GFH29599.1"/>
    </source>
</evidence>
<evidence type="ECO:0000313" key="2">
    <source>
        <dbReference type="Proteomes" id="UP000485058"/>
    </source>
</evidence>
<keyword evidence="2" id="KW-1185">Reference proteome</keyword>
<name>A0A6A0AA13_HAELA</name>